<dbReference type="RefSeq" id="WP_121603982.1">
    <property type="nucleotide sequence ID" value="NZ_JAGSOT010000032.1"/>
</dbReference>
<feature type="transmembrane region" description="Helical" evidence="9">
    <location>
        <begin position="114"/>
        <end position="135"/>
    </location>
</feature>
<comment type="subcellular location">
    <subcellularLocation>
        <location evidence="1 9">Cell membrane</location>
        <topology evidence="1 9">Multi-pass membrane protein</topology>
    </subcellularLocation>
</comment>
<dbReference type="GO" id="GO:0015818">
    <property type="term" value="P:isoleucine transport"/>
    <property type="evidence" value="ECO:0007669"/>
    <property type="project" value="TreeGrafter"/>
</dbReference>
<dbReference type="PANTHER" id="PTHR30588">
    <property type="entry name" value="BRANCHED-CHAIN AMINO ACID TRANSPORT SYSTEM 2 CARRIER PROTEIN"/>
    <property type="match status" value="1"/>
</dbReference>
<feature type="transmembrane region" description="Helical" evidence="9">
    <location>
        <begin position="331"/>
        <end position="355"/>
    </location>
</feature>
<feature type="transmembrane region" description="Helical" evidence="9">
    <location>
        <begin position="305"/>
        <end position="325"/>
    </location>
</feature>
<evidence type="ECO:0000256" key="8">
    <source>
        <dbReference type="ARBA" id="ARBA00023136"/>
    </source>
</evidence>
<dbReference type="InterPro" id="IPR004685">
    <property type="entry name" value="Brnchd-chn_aa_trnsp_Livcs"/>
</dbReference>
<feature type="transmembrane region" description="Helical" evidence="9">
    <location>
        <begin position="222"/>
        <end position="246"/>
    </location>
</feature>
<keyword evidence="5 9" id="KW-0812">Transmembrane</keyword>
<dbReference type="GO" id="GO:0015188">
    <property type="term" value="F:L-isoleucine transmembrane transporter activity"/>
    <property type="evidence" value="ECO:0007669"/>
    <property type="project" value="TreeGrafter"/>
</dbReference>
<evidence type="ECO:0000256" key="5">
    <source>
        <dbReference type="ARBA" id="ARBA00022692"/>
    </source>
</evidence>
<keyword evidence="7 9" id="KW-1133">Transmembrane helix</keyword>
<feature type="transmembrane region" description="Helical" evidence="9">
    <location>
        <begin position="37"/>
        <end position="61"/>
    </location>
</feature>
<evidence type="ECO:0000256" key="2">
    <source>
        <dbReference type="ARBA" id="ARBA00008540"/>
    </source>
</evidence>
<feature type="transmembrane region" description="Helical" evidence="9">
    <location>
        <begin position="147"/>
        <end position="167"/>
    </location>
</feature>
<evidence type="ECO:0000313" key="10">
    <source>
        <dbReference type="EMBL" id="MBR7796676.1"/>
    </source>
</evidence>
<gene>
    <name evidence="10" type="primary">brnQ</name>
    <name evidence="10" type="ORF">KCX74_11565</name>
</gene>
<dbReference type="Proteomes" id="UP000675284">
    <property type="component" value="Unassembled WGS sequence"/>
</dbReference>
<dbReference type="EMBL" id="JAGSOT010000032">
    <property type="protein sequence ID" value="MBR7796676.1"/>
    <property type="molecule type" value="Genomic_DNA"/>
</dbReference>
<dbReference type="GO" id="GO:0015190">
    <property type="term" value="F:L-leucine transmembrane transporter activity"/>
    <property type="evidence" value="ECO:0007669"/>
    <property type="project" value="TreeGrafter"/>
</dbReference>
<comment type="function">
    <text evidence="9">Component of the transport system for branched-chain amino acids.</text>
</comment>
<evidence type="ECO:0000256" key="1">
    <source>
        <dbReference type="ARBA" id="ARBA00004651"/>
    </source>
</evidence>
<keyword evidence="4" id="KW-1003">Cell membrane</keyword>
<feature type="transmembrane region" description="Helical" evidence="9">
    <location>
        <begin position="367"/>
        <end position="388"/>
    </location>
</feature>
<dbReference type="NCBIfam" id="TIGR00796">
    <property type="entry name" value="livcs"/>
    <property type="match status" value="1"/>
</dbReference>
<sequence>MMNKDTFIIGFMLFALFFGAGNLIYPPVLGLHSGSSFITAIAGFVITGIGLPILAVTAISFVKKDAREIANRVHPLFGILFTTAVYLAIGPFFGIPRAATVGYEMSIEPFLNNVSPYTLLLFTSVFFIFVFFISLNPSKMVDRIGQYLTPILLLSITALVIGAIILFDQPATAPTSDYASSPFFKGFVEGYLTMDAIAALAFGIIVVNAFKERGVSTQKGLITATLKAGLVAGVGLITVYTSIGWIGTKVAGSASFSNGGEILSHAATSIFGTFGTLLLGIIVTLACFTTSVGLVVACAQFFSKLVPISYSLIAFIITFSSFVIANQGLDAIISFSVPVLVFLYPIAIVLIMLTFLRSLFQNRPEVYRGAILFTAVISLNDGITSYGIDIPTVTNYVMKIPLFDIGLGWLLPAIIGGCIGFLVSKLRPQKT</sequence>
<organism evidence="10 11">
    <name type="scientific">Virgibacillus salarius</name>
    <dbReference type="NCBI Taxonomy" id="447199"/>
    <lineage>
        <taxon>Bacteria</taxon>
        <taxon>Bacillati</taxon>
        <taxon>Bacillota</taxon>
        <taxon>Bacilli</taxon>
        <taxon>Bacillales</taxon>
        <taxon>Bacillaceae</taxon>
        <taxon>Virgibacillus</taxon>
    </lineage>
</organism>
<dbReference type="GO" id="GO:0005886">
    <property type="term" value="C:plasma membrane"/>
    <property type="evidence" value="ECO:0007669"/>
    <property type="project" value="UniProtKB-SubCell"/>
</dbReference>
<feature type="transmembrane region" description="Helical" evidence="9">
    <location>
        <begin position="73"/>
        <end position="94"/>
    </location>
</feature>
<evidence type="ECO:0000256" key="9">
    <source>
        <dbReference type="RuleBase" id="RU362122"/>
    </source>
</evidence>
<feature type="transmembrane region" description="Helical" evidence="9">
    <location>
        <begin position="400"/>
        <end position="423"/>
    </location>
</feature>
<dbReference type="AlphaFoldDB" id="A0A941DWD2"/>
<keyword evidence="11" id="KW-1185">Reference proteome</keyword>
<feature type="transmembrane region" description="Helical" evidence="9">
    <location>
        <begin position="7"/>
        <end position="25"/>
    </location>
</feature>
<protein>
    <recommendedName>
        <fullName evidence="9">Branched-chain amino acid transport system carrier protein</fullName>
    </recommendedName>
</protein>
<feature type="transmembrane region" description="Helical" evidence="9">
    <location>
        <begin position="187"/>
        <end position="210"/>
    </location>
</feature>
<dbReference type="GO" id="GO:0005304">
    <property type="term" value="F:L-valine transmembrane transporter activity"/>
    <property type="evidence" value="ECO:0007669"/>
    <property type="project" value="TreeGrafter"/>
</dbReference>
<comment type="caution">
    <text evidence="10">The sequence shown here is derived from an EMBL/GenBank/DDBJ whole genome shotgun (WGS) entry which is preliminary data.</text>
</comment>
<name>A0A941DWD2_9BACI</name>
<evidence type="ECO:0000313" key="11">
    <source>
        <dbReference type="Proteomes" id="UP000675284"/>
    </source>
</evidence>
<feature type="transmembrane region" description="Helical" evidence="9">
    <location>
        <begin position="266"/>
        <end position="298"/>
    </location>
</feature>
<reference evidence="10" key="1">
    <citation type="submission" date="2021-04" db="EMBL/GenBank/DDBJ databases">
        <title>Isolation and polyphasic classification of algal microorganism.</title>
        <authorList>
            <person name="Wang S."/>
        </authorList>
    </citation>
    <scope>NUCLEOTIDE SEQUENCE</scope>
    <source>
        <strain evidence="10">720a</strain>
    </source>
</reference>
<keyword evidence="3 9" id="KW-0813">Transport</keyword>
<dbReference type="PANTHER" id="PTHR30588:SF0">
    <property type="entry name" value="BRANCHED-CHAIN AMINO ACID PERMEASE BRNQ"/>
    <property type="match status" value="1"/>
</dbReference>
<dbReference type="GO" id="GO:0015820">
    <property type="term" value="P:L-leucine transport"/>
    <property type="evidence" value="ECO:0007669"/>
    <property type="project" value="TreeGrafter"/>
</dbReference>
<evidence type="ECO:0000256" key="6">
    <source>
        <dbReference type="ARBA" id="ARBA00022970"/>
    </source>
</evidence>
<evidence type="ECO:0000256" key="3">
    <source>
        <dbReference type="ARBA" id="ARBA00022448"/>
    </source>
</evidence>
<evidence type="ECO:0000256" key="4">
    <source>
        <dbReference type="ARBA" id="ARBA00022475"/>
    </source>
</evidence>
<evidence type="ECO:0000256" key="7">
    <source>
        <dbReference type="ARBA" id="ARBA00022989"/>
    </source>
</evidence>
<keyword evidence="6 9" id="KW-0029">Amino-acid transport</keyword>
<keyword evidence="8 9" id="KW-0472">Membrane</keyword>
<proteinExistence type="inferred from homology"/>
<dbReference type="Pfam" id="PF05525">
    <property type="entry name" value="Branch_AA_trans"/>
    <property type="match status" value="1"/>
</dbReference>
<comment type="similarity">
    <text evidence="2 9">Belongs to the branched chain amino acid transporter family.</text>
</comment>
<accession>A0A941DWD2</accession>